<gene>
    <name evidence="1" type="ORF">S06H3_13592</name>
</gene>
<dbReference type="CDD" id="cd00146">
    <property type="entry name" value="PKD"/>
    <property type="match status" value="1"/>
</dbReference>
<protein>
    <recommendedName>
        <fullName evidence="2">PKD domain-containing protein</fullName>
    </recommendedName>
</protein>
<dbReference type="EMBL" id="BARV01006641">
    <property type="protein sequence ID" value="GAI15455.1"/>
    <property type="molecule type" value="Genomic_DNA"/>
</dbReference>
<evidence type="ECO:0000313" key="1">
    <source>
        <dbReference type="EMBL" id="GAI15455.1"/>
    </source>
</evidence>
<reference evidence="1" key="1">
    <citation type="journal article" date="2014" name="Front. Microbiol.">
        <title>High frequency of phylogenetically diverse reductive dehalogenase-homologous genes in deep subseafloor sedimentary metagenomes.</title>
        <authorList>
            <person name="Kawai M."/>
            <person name="Futagami T."/>
            <person name="Toyoda A."/>
            <person name="Takaki Y."/>
            <person name="Nishi S."/>
            <person name="Hori S."/>
            <person name="Arai W."/>
            <person name="Tsubouchi T."/>
            <person name="Morono Y."/>
            <person name="Uchiyama I."/>
            <person name="Ito T."/>
            <person name="Fujiyama A."/>
            <person name="Inagaki F."/>
            <person name="Takami H."/>
        </authorList>
    </citation>
    <scope>NUCLEOTIDE SEQUENCE</scope>
    <source>
        <strain evidence="1">Expedition CK06-06</strain>
    </source>
</reference>
<dbReference type="Gene3D" id="2.60.40.10">
    <property type="entry name" value="Immunoglobulins"/>
    <property type="match status" value="1"/>
</dbReference>
<organism evidence="1">
    <name type="scientific">marine sediment metagenome</name>
    <dbReference type="NCBI Taxonomy" id="412755"/>
    <lineage>
        <taxon>unclassified sequences</taxon>
        <taxon>metagenomes</taxon>
        <taxon>ecological metagenomes</taxon>
    </lineage>
</organism>
<dbReference type="AlphaFoldDB" id="X1MLA7"/>
<evidence type="ECO:0008006" key="2">
    <source>
        <dbReference type="Google" id="ProtNLM"/>
    </source>
</evidence>
<comment type="caution">
    <text evidence="1">The sequence shown here is derived from an EMBL/GenBank/DDBJ whole genome shotgun (WGS) entry which is preliminary data.</text>
</comment>
<accession>X1MLA7</accession>
<name>X1MLA7_9ZZZZ</name>
<dbReference type="SUPFAM" id="SSF49299">
    <property type="entry name" value="PKD domain"/>
    <property type="match status" value="1"/>
</dbReference>
<dbReference type="InterPro" id="IPR035986">
    <property type="entry name" value="PKD_dom_sf"/>
</dbReference>
<sequence length="239" mass="26386">EITVSPNNPPQALISCDATNCGPGSSCNGTWIAYNRNCQFHLLNKSTDPDSTNPENNNDIVKSIWSIYQDGTAWGDPWLTCIADPVCDMQLPALPASKSYYAKLYVEDKVGASNETQRDFYVRGEAIADFECSLKPEEGWQGCDNFNNFRVSEGEIAYFRDTSLVSEGATSVSFWSWTFTDGTPSTSNLQNPSASFEEVDAVSGTVKLEITDNVGRTDSTSYQVLITVPLPEWREVPPF</sequence>
<dbReference type="InterPro" id="IPR013783">
    <property type="entry name" value="Ig-like_fold"/>
</dbReference>
<proteinExistence type="predicted"/>
<feature type="non-terminal residue" evidence="1">
    <location>
        <position position="1"/>
    </location>
</feature>